<dbReference type="EMBL" id="AYKW01000068">
    <property type="protein sequence ID" value="PIL23128.1"/>
    <property type="molecule type" value="Genomic_DNA"/>
</dbReference>
<keyword evidence="2" id="KW-1185">Reference proteome</keyword>
<gene>
    <name evidence="1" type="ORF">GSI_14437</name>
</gene>
<name>A0A2G8RP69_9APHY</name>
<sequence length="142" mass="16124">MLPDHLHLRVSTPMPPGRRPREIANWPAYKFGVEAMLRAHGLEEHIRVAAAAPEVPGQPRRTQVTCTVSSQQSQSQWAAEEELCKAIIGFNVKDFSEIFGESPLGERSAADVWKWLSGLDKERAWAGMKEEEGGAWWSRWWE</sequence>
<dbReference type="OrthoDB" id="2755366at2759"/>
<evidence type="ECO:0000313" key="2">
    <source>
        <dbReference type="Proteomes" id="UP000230002"/>
    </source>
</evidence>
<accession>A0A2G8RP69</accession>
<reference evidence="1 2" key="1">
    <citation type="journal article" date="2015" name="Sci. Rep.">
        <title>Chromosome-level genome map provides insights into diverse defense mechanisms in the medicinal fungus Ganoderma sinense.</title>
        <authorList>
            <person name="Zhu Y."/>
            <person name="Xu J."/>
            <person name="Sun C."/>
            <person name="Zhou S."/>
            <person name="Xu H."/>
            <person name="Nelson D.R."/>
            <person name="Qian J."/>
            <person name="Song J."/>
            <person name="Luo H."/>
            <person name="Xiang L."/>
            <person name="Li Y."/>
            <person name="Xu Z."/>
            <person name="Ji A."/>
            <person name="Wang L."/>
            <person name="Lu S."/>
            <person name="Hayward A."/>
            <person name="Sun W."/>
            <person name="Li X."/>
            <person name="Schwartz D.C."/>
            <person name="Wang Y."/>
            <person name="Chen S."/>
        </authorList>
    </citation>
    <scope>NUCLEOTIDE SEQUENCE [LARGE SCALE GENOMIC DNA]</scope>
    <source>
        <strain evidence="1 2">ZZ0214-1</strain>
    </source>
</reference>
<dbReference type="Proteomes" id="UP000230002">
    <property type="component" value="Unassembled WGS sequence"/>
</dbReference>
<protein>
    <submittedName>
        <fullName evidence="1">Uncharacterized protein</fullName>
    </submittedName>
</protein>
<proteinExistence type="predicted"/>
<dbReference type="AlphaFoldDB" id="A0A2G8RP69"/>
<organism evidence="1 2">
    <name type="scientific">Ganoderma sinense ZZ0214-1</name>
    <dbReference type="NCBI Taxonomy" id="1077348"/>
    <lineage>
        <taxon>Eukaryota</taxon>
        <taxon>Fungi</taxon>
        <taxon>Dikarya</taxon>
        <taxon>Basidiomycota</taxon>
        <taxon>Agaricomycotina</taxon>
        <taxon>Agaricomycetes</taxon>
        <taxon>Polyporales</taxon>
        <taxon>Polyporaceae</taxon>
        <taxon>Ganoderma</taxon>
    </lineage>
</organism>
<evidence type="ECO:0000313" key="1">
    <source>
        <dbReference type="EMBL" id="PIL23128.1"/>
    </source>
</evidence>
<comment type="caution">
    <text evidence="1">The sequence shown here is derived from an EMBL/GenBank/DDBJ whole genome shotgun (WGS) entry which is preliminary data.</text>
</comment>